<proteinExistence type="predicted"/>
<accession>A0A9I9DQB0</accession>
<dbReference type="EnsemblPlants" id="MELO3C022056.2.1">
    <property type="protein sequence ID" value="MELO3C022056.2.1"/>
    <property type="gene ID" value="MELO3C022056.2"/>
</dbReference>
<sequence>MEKKMEVFPAGKGMGVEARAGIIGRGAGRERRGSPVVTVMCEKEKVQLID</sequence>
<dbReference type="AlphaFoldDB" id="A0A9I9DQB0"/>
<organism evidence="1">
    <name type="scientific">Cucumis melo</name>
    <name type="common">Muskmelon</name>
    <dbReference type="NCBI Taxonomy" id="3656"/>
    <lineage>
        <taxon>Eukaryota</taxon>
        <taxon>Viridiplantae</taxon>
        <taxon>Streptophyta</taxon>
        <taxon>Embryophyta</taxon>
        <taxon>Tracheophyta</taxon>
        <taxon>Spermatophyta</taxon>
        <taxon>Magnoliopsida</taxon>
        <taxon>eudicotyledons</taxon>
        <taxon>Gunneridae</taxon>
        <taxon>Pentapetalae</taxon>
        <taxon>rosids</taxon>
        <taxon>fabids</taxon>
        <taxon>Cucurbitales</taxon>
        <taxon>Cucurbitaceae</taxon>
        <taxon>Benincaseae</taxon>
        <taxon>Cucumis</taxon>
    </lineage>
</organism>
<name>A0A9I9DQB0_CUCME</name>
<protein>
    <submittedName>
        <fullName evidence="1">Uncharacterized protein</fullName>
    </submittedName>
</protein>
<evidence type="ECO:0000313" key="1">
    <source>
        <dbReference type="EnsemblPlants" id="MELO3C022056.2.1"/>
    </source>
</evidence>
<dbReference type="Gramene" id="MELO3C022056.2.1">
    <property type="protein sequence ID" value="MELO3C022056.2.1"/>
    <property type="gene ID" value="MELO3C022056.2"/>
</dbReference>
<reference evidence="1" key="1">
    <citation type="submission" date="2023-03" db="UniProtKB">
        <authorList>
            <consortium name="EnsemblPlants"/>
        </authorList>
    </citation>
    <scope>IDENTIFICATION</scope>
</reference>